<dbReference type="SUPFAM" id="SSF47384">
    <property type="entry name" value="Homodimeric domain of signal transducing histidine kinase"/>
    <property type="match status" value="1"/>
</dbReference>
<dbReference type="PRINTS" id="PR00344">
    <property type="entry name" value="BCTRLSENSOR"/>
</dbReference>
<comment type="catalytic activity">
    <reaction evidence="1">
        <text>ATP + protein L-histidine = ADP + protein N-phospho-L-histidine.</text>
        <dbReference type="EC" id="2.7.13.3"/>
    </reaction>
</comment>
<evidence type="ECO:0000313" key="19">
    <source>
        <dbReference type="Proteomes" id="UP001063350"/>
    </source>
</evidence>
<keyword evidence="19" id="KW-1185">Reference proteome</keyword>
<evidence type="ECO:0000259" key="16">
    <source>
        <dbReference type="PROSITE" id="PS50112"/>
    </source>
</evidence>
<protein>
    <recommendedName>
        <fullName evidence="3">histidine kinase</fullName>
        <ecNumber evidence="3">2.7.13.3</ecNumber>
    </recommendedName>
</protein>
<dbReference type="Pfam" id="PF00512">
    <property type="entry name" value="HisKA"/>
    <property type="match status" value="1"/>
</dbReference>
<dbReference type="GO" id="GO:0000155">
    <property type="term" value="F:phosphorelay sensor kinase activity"/>
    <property type="evidence" value="ECO:0007669"/>
    <property type="project" value="InterPro"/>
</dbReference>
<keyword evidence="4" id="KW-1003">Cell membrane</keyword>
<dbReference type="SUPFAM" id="SSF103190">
    <property type="entry name" value="Sensory domain-like"/>
    <property type="match status" value="1"/>
</dbReference>
<evidence type="ECO:0000256" key="11">
    <source>
        <dbReference type="ARBA" id="ARBA00022989"/>
    </source>
</evidence>
<feature type="domain" description="PAS" evidence="16">
    <location>
        <begin position="641"/>
        <end position="687"/>
    </location>
</feature>
<gene>
    <name evidence="18" type="ORF">GF1_06060</name>
</gene>
<name>A0A915XHM7_9BACT</name>
<evidence type="ECO:0000256" key="9">
    <source>
        <dbReference type="ARBA" id="ARBA00022777"/>
    </source>
</evidence>
<keyword evidence="9" id="KW-0418">Kinase</keyword>
<evidence type="ECO:0000256" key="14">
    <source>
        <dbReference type="SAM" id="Phobius"/>
    </source>
</evidence>
<dbReference type="Gene3D" id="3.30.565.10">
    <property type="entry name" value="Histidine kinase-like ATPase, C-terminal domain"/>
    <property type="match status" value="1"/>
</dbReference>
<dbReference type="SMART" id="SM00086">
    <property type="entry name" value="PAC"/>
    <property type="match status" value="3"/>
</dbReference>
<dbReference type="EMBL" id="AP024233">
    <property type="protein sequence ID" value="BCO08230.1"/>
    <property type="molecule type" value="Genomic_DNA"/>
</dbReference>
<dbReference type="InterPro" id="IPR004358">
    <property type="entry name" value="Sig_transdc_His_kin-like_C"/>
</dbReference>
<keyword evidence="14" id="KW-0472">Membrane</keyword>
<dbReference type="Proteomes" id="UP001063350">
    <property type="component" value="Chromosome"/>
</dbReference>
<feature type="domain" description="PAS" evidence="16">
    <location>
        <begin position="183"/>
        <end position="253"/>
    </location>
</feature>
<dbReference type="NCBIfam" id="TIGR00229">
    <property type="entry name" value="sensory_box"/>
    <property type="match status" value="3"/>
</dbReference>
<dbReference type="InterPro" id="IPR029016">
    <property type="entry name" value="GAF-like_dom_sf"/>
</dbReference>
<dbReference type="SMART" id="SM00388">
    <property type="entry name" value="HisKA"/>
    <property type="match status" value="1"/>
</dbReference>
<dbReference type="InterPro" id="IPR035965">
    <property type="entry name" value="PAS-like_dom_sf"/>
</dbReference>
<feature type="domain" description="PAC" evidence="17">
    <location>
        <begin position="256"/>
        <end position="308"/>
    </location>
</feature>
<feature type="domain" description="PAC" evidence="17">
    <location>
        <begin position="383"/>
        <end position="439"/>
    </location>
</feature>
<dbReference type="InterPro" id="IPR005467">
    <property type="entry name" value="His_kinase_dom"/>
</dbReference>
<evidence type="ECO:0000256" key="10">
    <source>
        <dbReference type="ARBA" id="ARBA00022840"/>
    </source>
</evidence>
<evidence type="ECO:0000256" key="5">
    <source>
        <dbReference type="ARBA" id="ARBA00022553"/>
    </source>
</evidence>
<dbReference type="SUPFAM" id="SSF55781">
    <property type="entry name" value="GAF domain-like"/>
    <property type="match status" value="1"/>
</dbReference>
<keyword evidence="11 14" id="KW-1133">Transmembrane helix</keyword>
<dbReference type="InterPro" id="IPR036097">
    <property type="entry name" value="HisK_dim/P_sf"/>
</dbReference>
<dbReference type="EC" id="2.7.13.3" evidence="3"/>
<dbReference type="PROSITE" id="PS50112">
    <property type="entry name" value="PAS"/>
    <property type="match status" value="2"/>
</dbReference>
<feature type="domain" description="PAC" evidence="17">
    <location>
        <begin position="691"/>
        <end position="743"/>
    </location>
</feature>
<feature type="coiled-coil region" evidence="13">
    <location>
        <begin position="598"/>
        <end position="625"/>
    </location>
</feature>
<dbReference type="AlphaFoldDB" id="A0A915XHM7"/>
<dbReference type="CDD" id="cd00082">
    <property type="entry name" value="HisKA"/>
    <property type="match status" value="1"/>
</dbReference>
<dbReference type="InterPro" id="IPR013655">
    <property type="entry name" value="PAS_fold_3"/>
</dbReference>
<accession>A0A915XHM7</accession>
<dbReference type="KEGG" id="ddu:GF1_06060"/>
<dbReference type="InterPro" id="IPR036890">
    <property type="entry name" value="HATPase_C_sf"/>
</dbReference>
<evidence type="ECO:0000256" key="4">
    <source>
        <dbReference type="ARBA" id="ARBA00022475"/>
    </source>
</evidence>
<dbReference type="InterPro" id="IPR003661">
    <property type="entry name" value="HisK_dim/P_dom"/>
</dbReference>
<dbReference type="InterPro" id="IPR001610">
    <property type="entry name" value="PAC"/>
</dbReference>
<keyword evidence="13" id="KW-0175">Coiled coil</keyword>
<dbReference type="PROSITE" id="PS50109">
    <property type="entry name" value="HIS_KIN"/>
    <property type="match status" value="1"/>
</dbReference>
<evidence type="ECO:0000259" key="17">
    <source>
        <dbReference type="PROSITE" id="PS50113"/>
    </source>
</evidence>
<dbReference type="Pfam" id="PF08447">
    <property type="entry name" value="PAS_3"/>
    <property type="match status" value="1"/>
</dbReference>
<dbReference type="PANTHER" id="PTHR43304">
    <property type="entry name" value="PHYTOCHROME-LIKE PROTEIN CPH1"/>
    <property type="match status" value="1"/>
</dbReference>
<dbReference type="Gene3D" id="3.30.450.40">
    <property type="match status" value="1"/>
</dbReference>
<dbReference type="InterPro" id="IPR029151">
    <property type="entry name" value="Sensor-like_sf"/>
</dbReference>
<feature type="coiled-coil region" evidence="13">
    <location>
        <begin position="166"/>
        <end position="193"/>
    </location>
</feature>
<reference evidence="18" key="1">
    <citation type="submission" date="2020-12" db="EMBL/GenBank/DDBJ databases">
        <title>Desulfobium dissulfuricans gen. nov., sp. nov., a novel mesophilic, sulfate-reducing bacterium isolated from a deep-sea hydrothermal vent.</title>
        <authorList>
            <person name="Hashimoto Y."/>
            <person name="Tame A."/>
            <person name="Sawayama S."/>
            <person name="Miyazaki J."/>
            <person name="Takai K."/>
            <person name="Nakagawa S."/>
        </authorList>
    </citation>
    <scope>NUCLEOTIDE SEQUENCE</scope>
    <source>
        <strain evidence="18">GF1</strain>
    </source>
</reference>
<dbReference type="GO" id="GO:0005524">
    <property type="term" value="F:ATP binding"/>
    <property type="evidence" value="ECO:0007669"/>
    <property type="project" value="UniProtKB-KW"/>
</dbReference>
<dbReference type="PROSITE" id="PS50113">
    <property type="entry name" value="PAC"/>
    <property type="match status" value="3"/>
</dbReference>
<dbReference type="Pfam" id="PF08448">
    <property type="entry name" value="PAS_4"/>
    <property type="match status" value="1"/>
</dbReference>
<evidence type="ECO:0000256" key="6">
    <source>
        <dbReference type="ARBA" id="ARBA00022679"/>
    </source>
</evidence>
<proteinExistence type="predicted"/>
<dbReference type="Pfam" id="PF13426">
    <property type="entry name" value="PAS_9"/>
    <property type="match status" value="1"/>
</dbReference>
<keyword evidence="5" id="KW-0597">Phosphoprotein</keyword>
<dbReference type="RefSeq" id="WP_267928142.1">
    <property type="nucleotide sequence ID" value="NZ_AP024233.1"/>
</dbReference>
<keyword evidence="6" id="KW-0808">Transferase</keyword>
<dbReference type="SMART" id="SM00091">
    <property type="entry name" value="PAS"/>
    <property type="match status" value="3"/>
</dbReference>
<dbReference type="SUPFAM" id="SSF55874">
    <property type="entry name" value="ATPase domain of HSP90 chaperone/DNA topoisomerase II/histidine kinase"/>
    <property type="match status" value="1"/>
</dbReference>
<sequence length="999" mass="113310">MINYQGKYLLQLFREAFFNNTTADSDSVHYGHRPMMINREGYWLLSPDPADEWGFMLDHGRNFGNRFPQAWKVLNSRQQGQVATDQGLFSFSRLYPLRPYTTSGGNESGLPENTGSSMFTPETYFWYLVVHVPSEELAGINSLFTRFHWGLFNLILLGILPLLWWLSALLEQQRQAKKRLAAQERRYRHLYDNMPLAYQSLDQDGIFLDVNPAWLDVMGYEEHEVIGHDFTKFLPPAERDRFNRHFSRFLDKGGAKNLVLQLIKKDGSLIHVSFNGSVSRDSQHNVLRTHCVFRDITRELQLEKESKKQTRMLETIVNNTPDIICLKDGEGRWLLANQPDLELFKLTDVVYQGKTDADLIPFSPSFRDAFLTCMESDEAAWRQGVPVRSIEHIPTPGGSVRTFDVLKSPLFNHDGSRQTLVVVGRDITDILRKEKRLKHLNLVLETMVHIHQEIDIHKDPSTLLQSCCSIFVRNRGYNSAWSILFDENGTVSQTTHTGLGNGFEPLETELGQQRFPACIRAAMECGDVVCITDTNDTCRHCPLQNSYPEAGVMTAPLHHNNKTYGFLTVSVPQEFLGDKEEKGLFGEIASDLGHALFSLELEEKRRQSEAKLQAAMESLEDAQEIAGMGYYERNWQTGKGFWSDNLYRIFGYEPDEIACTQDQALGLVHPDDREYVINTISQGHATGQTAYNLQFRIIRKDSGVRTVRLIGRCTYTDSGEPLHNRGICQDITEQKRLEEQLLQGEKMTTIAGLAAGVAHEINTPLSAILQSVQVIRQFLDSSHPENRKLAAEHGIDLDRLQTYFKRCEVDFFLEGIHTSASNAARIIANLLEFSRPQEGELAPADLNNLIDNAVELARADYDLKKKYDILNVEIIREYDTELPPVPCVAMEIEQVILNLIKNAVQAMADCGQESPRITLRTEKAHTMARFLVEDNGPGMSEEVRRHIFEPFFTTKEVGCGTGLGLSVSYAIICEKHQGRMYVVSEPGQGACFTVELPLA</sequence>
<evidence type="ECO:0000256" key="12">
    <source>
        <dbReference type="ARBA" id="ARBA00023012"/>
    </source>
</evidence>
<evidence type="ECO:0000256" key="7">
    <source>
        <dbReference type="ARBA" id="ARBA00022692"/>
    </source>
</evidence>
<feature type="transmembrane region" description="Helical" evidence="14">
    <location>
        <begin position="151"/>
        <end position="170"/>
    </location>
</feature>
<evidence type="ECO:0000256" key="13">
    <source>
        <dbReference type="SAM" id="Coils"/>
    </source>
</evidence>
<dbReference type="SMART" id="SM00387">
    <property type="entry name" value="HATPase_c"/>
    <property type="match status" value="1"/>
</dbReference>
<dbReference type="PANTHER" id="PTHR43304:SF1">
    <property type="entry name" value="PAC DOMAIN-CONTAINING PROTEIN"/>
    <property type="match status" value="1"/>
</dbReference>
<dbReference type="InterPro" id="IPR013656">
    <property type="entry name" value="PAS_4"/>
</dbReference>
<keyword evidence="10" id="KW-0067">ATP-binding</keyword>
<dbReference type="Gene3D" id="1.10.287.130">
    <property type="match status" value="1"/>
</dbReference>
<dbReference type="SUPFAM" id="SSF55785">
    <property type="entry name" value="PYP-like sensor domain (PAS domain)"/>
    <property type="match status" value="3"/>
</dbReference>
<evidence type="ECO:0000256" key="8">
    <source>
        <dbReference type="ARBA" id="ARBA00022741"/>
    </source>
</evidence>
<evidence type="ECO:0000256" key="2">
    <source>
        <dbReference type="ARBA" id="ARBA00004651"/>
    </source>
</evidence>
<organism evidence="18 19">
    <name type="scientific">Desulfolithobacter dissulfuricans</name>
    <dbReference type="NCBI Taxonomy" id="2795293"/>
    <lineage>
        <taxon>Bacteria</taxon>
        <taxon>Pseudomonadati</taxon>
        <taxon>Thermodesulfobacteriota</taxon>
        <taxon>Desulfobulbia</taxon>
        <taxon>Desulfobulbales</taxon>
        <taxon>Desulfobulbaceae</taxon>
        <taxon>Desulfolithobacter</taxon>
    </lineage>
</organism>
<dbReference type="Gene3D" id="3.30.450.20">
    <property type="entry name" value="PAS domain"/>
    <property type="match status" value="4"/>
</dbReference>
<keyword evidence="12" id="KW-0902">Two-component regulatory system</keyword>
<dbReference type="Gene3D" id="2.10.70.100">
    <property type="match status" value="1"/>
</dbReference>
<dbReference type="Pfam" id="PF02518">
    <property type="entry name" value="HATPase_c"/>
    <property type="match status" value="1"/>
</dbReference>
<evidence type="ECO:0000313" key="18">
    <source>
        <dbReference type="EMBL" id="BCO08230.1"/>
    </source>
</evidence>
<keyword evidence="8" id="KW-0547">Nucleotide-binding</keyword>
<keyword evidence="7 14" id="KW-0812">Transmembrane</keyword>
<dbReference type="InterPro" id="IPR000014">
    <property type="entry name" value="PAS"/>
</dbReference>
<dbReference type="InterPro" id="IPR000700">
    <property type="entry name" value="PAS-assoc_C"/>
</dbReference>
<dbReference type="GO" id="GO:0005886">
    <property type="term" value="C:plasma membrane"/>
    <property type="evidence" value="ECO:0007669"/>
    <property type="project" value="UniProtKB-SubCell"/>
</dbReference>
<evidence type="ECO:0000259" key="15">
    <source>
        <dbReference type="PROSITE" id="PS50109"/>
    </source>
</evidence>
<evidence type="ECO:0000256" key="3">
    <source>
        <dbReference type="ARBA" id="ARBA00012438"/>
    </source>
</evidence>
<dbReference type="CDD" id="cd00130">
    <property type="entry name" value="PAS"/>
    <property type="match status" value="3"/>
</dbReference>
<dbReference type="InterPro" id="IPR052162">
    <property type="entry name" value="Sensor_kinase/Photoreceptor"/>
</dbReference>
<feature type="domain" description="Histidine kinase" evidence="15">
    <location>
        <begin position="756"/>
        <end position="999"/>
    </location>
</feature>
<comment type="subcellular location">
    <subcellularLocation>
        <location evidence="2">Cell membrane</location>
        <topology evidence="2">Multi-pass membrane protein</topology>
    </subcellularLocation>
</comment>
<dbReference type="InterPro" id="IPR003594">
    <property type="entry name" value="HATPase_dom"/>
</dbReference>
<evidence type="ECO:0000256" key="1">
    <source>
        <dbReference type="ARBA" id="ARBA00000085"/>
    </source>
</evidence>